<name>A0A1J5QKW9_9ZZZZ</name>
<evidence type="ECO:0000313" key="2">
    <source>
        <dbReference type="EMBL" id="OIQ76669.1"/>
    </source>
</evidence>
<feature type="coiled-coil region" evidence="1">
    <location>
        <begin position="58"/>
        <end position="85"/>
    </location>
</feature>
<protein>
    <submittedName>
        <fullName evidence="2">Uncharacterized protein</fullName>
    </submittedName>
</protein>
<evidence type="ECO:0000256" key="1">
    <source>
        <dbReference type="SAM" id="Coils"/>
    </source>
</evidence>
<keyword evidence="1" id="KW-0175">Coiled coil</keyword>
<organism evidence="2">
    <name type="scientific">mine drainage metagenome</name>
    <dbReference type="NCBI Taxonomy" id="410659"/>
    <lineage>
        <taxon>unclassified sequences</taxon>
        <taxon>metagenomes</taxon>
        <taxon>ecological metagenomes</taxon>
    </lineage>
</organism>
<dbReference type="EMBL" id="MLJW01001804">
    <property type="protein sequence ID" value="OIQ76669.1"/>
    <property type="molecule type" value="Genomic_DNA"/>
</dbReference>
<reference evidence="2" key="1">
    <citation type="submission" date="2016-10" db="EMBL/GenBank/DDBJ databases">
        <title>Sequence of Gallionella enrichment culture.</title>
        <authorList>
            <person name="Poehlein A."/>
            <person name="Muehling M."/>
            <person name="Daniel R."/>
        </authorList>
    </citation>
    <scope>NUCLEOTIDE SEQUENCE</scope>
</reference>
<comment type="caution">
    <text evidence="2">The sequence shown here is derived from an EMBL/GenBank/DDBJ whole genome shotgun (WGS) entry which is preliminary data.</text>
</comment>
<gene>
    <name evidence="2" type="ORF">GALL_416440</name>
</gene>
<sequence>MKALTDYILHYGDCDHLFFIPQARDAEDAMRYFFCIEGYGQSRRFGVMDPSLCLVVPLTDYLKDRDAVETEIARIKRKVQAAQAAEDGLTES</sequence>
<accession>A0A1J5QKW9</accession>
<proteinExistence type="predicted"/>
<dbReference type="AlphaFoldDB" id="A0A1J5QKW9"/>